<dbReference type="AlphaFoldDB" id="A0AAV1YF76"/>
<evidence type="ECO:0000313" key="3">
    <source>
        <dbReference type="Proteomes" id="UP001497480"/>
    </source>
</evidence>
<sequence length="66" mass="7130">MSNKSGNVPAAEVGNRNRFRGKRPLPKRGQIKSKIAANAFNSIVYVISRASSSSSGLNFPRKKLVA</sequence>
<organism evidence="2 3">
    <name type="scientific">Lupinus luteus</name>
    <name type="common">European yellow lupine</name>
    <dbReference type="NCBI Taxonomy" id="3873"/>
    <lineage>
        <taxon>Eukaryota</taxon>
        <taxon>Viridiplantae</taxon>
        <taxon>Streptophyta</taxon>
        <taxon>Embryophyta</taxon>
        <taxon>Tracheophyta</taxon>
        <taxon>Spermatophyta</taxon>
        <taxon>Magnoliopsida</taxon>
        <taxon>eudicotyledons</taxon>
        <taxon>Gunneridae</taxon>
        <taxon>Pentapetalae</taxon>
        <taxon>rosids</taxon>
        <taxon>fabids</taxon>
        <taxon>Fabales</taxon>
        <taxon>Fabaceae</taxon>
        <taxon>Papilionoideae</taxon>
        <taxon>50 kb inversion clade</taxon>
        <taxon>genistoids sensu lato</taxon>
        <taxon>core genistoids</taxon>
        <taxon>Genisteae</taxon>
        <taxon>Lupinus</taxon>
    </lineage>
</organism>
<feature type="region of interest" description="Disordered" evidence="1">
    <location>
        <begin position="1"/>
        <end position="30"/>
    </location>
</feature>
<feature type="compositionally biased region" description="Basic residues" evidence="1">
    <location>
        <begin position="17"/>
        <end position="30"/>
    </location>
</feature>
<proteinExistence type="predicted"/>
<dbReference type="EMBL" id="CAXHTB010000023">
    <property type="protein sequence ID" value="CAL0331996.1"/>
    <property type="molecule type" value="Genomic_DNA"/>
</dbReference>
<keyword evidence="3" id="KW-1185">Reference proteome</keyword>
<dbReference type="Proteomes" id="UP001497480">
    <property type="component" value="Unassembled WGS sequence"/>
</dbReference>
<comment type="caution">
    <text evidence="2">The sequence shown here is derived from an EMBL/GenBank/DDBJ whole genome shotgun (WGS) entry which is preliminary data.</text>
</comment>
<reference evidence="2 3" key="1">
    <citation type="submission" date="2024-03" db="EMBL/GenBank/DDBJ databases">
        <authorList>
            <person name="Martinez-Hernandez J."/>
        </authorList>
    </citation>
    <scope>NUCLEOTIDE SEQUENCE [LARGE SCALE GENOMIC DNA]</scope>
</reference>
<protein>
    <submittedName>
        <fullName evidence="2">Uncharacterized protein</fullName>
    </submittedName>
</protein>
<name>A0AAV1YF76_LUPLU</name>
<gene>
    <name evidence="2" type="ORF">LLUT_LOCUS33056</name>
</gene>
<accession>A0AAV1YF76</accession>
<evidence type="ECO:0000256" key="1">
    <source>
        <dbReference type="SAM" id="MobiDB-lite"/>
    </source>
</evidence>
<evidence type="ECO:0000313" key="2">
    <source>
        <dbReference type="EMBL" id="CAL0331996.1"/>
    </source>
</evidence>